<name>A0A0F9NQ01_9ZZZZ</name>
<sequence>MNSLEDALQGQLQRQSEPFDALWACRTEVSEGAYLAPLRTHALRVLRLISSLSSMGHFKPPWDGVHHNLHQALSLQSVGLYTDLDGDSQWCRPAYEYEKAVSEVKERFVAGQLVLQGAWNAFEIAGEALFSNGKSPSTQAVRHKLERSHQPLLGLREALFDAFEKAKPHIRTTHPAFKEAVASRSELSISAELLRQFRNDLLHGKIQSLEPRDWGEESDDKTCQKQTELFHAQIRLVLFLLQAIIARVE</sequence>
<accession>A0A0F9NQ01</accession>
<organism evidence="1">
    <name type="scientific">marine sediment metagenome</name>
    <dbReference type="NCBI Taxonomy" id="412755"/>
    <lineage>
        <taxon>unclassified sequences</taxon>
        <taxon>metagenomes</taxon>
        <taxon>ecological metagenomes</taxon>
    </lineage>
</organism>
<comment type="caution">
    <text evidence="1">The sequence shown here is derived from an EMBL/GenBank/DDBJ whole genome shotgun (WGS) entry which is preliminary data.</text>
</comment>
<protein>
    <submittedName>
        <fullName evidence="1">Uncharacterized protein</fullName>
    </submittedName>
</protein>
<dbReference type="AlphaFoldDB" id="A0A0F9NQ01"/>
<reference evidence="1" key="1">
    <citation type="journal article" date="2015" name="Nature">
        <title>Complex archaea that bridge the gap between prokaryotes and eukaryotes.</title>
        <authorList>
            <person name="Spang A."/>
            <person name="Saw J.H."/>
            <person name="Jorgensen S.L."/>
            <person name="Zaremba-Niedzwiedzka K."/>
            <person name="Martijn J."/>
            <person name="Lind A.E."/>
            <person name="van Eijk R."/>
            <person name="Schleper C."/>
            <person name="Guy L."/>
            <person name="Ettema T.J."/>
        </authorList>
    </citation>
    <scope>NUCLEOTIDE SEQUENCE</scope>
</reference>
<dbReference type="EMBL" id="LAZR01003851">
    <property type="protein sequence ID" value="KKN14117.1"/>
    <property type="molecule type" value="Genomic_DNA"/>
</dbReference>
<proteinExistence type="predicted"/>
<evidence type="ECO:0000313" key="1">
    <source>
        <dbReference type="EMBL" id="KKN14117.1"/>
    </source>
</evidence>
<feature type="non-terminal residue" evidence="1">
    <location>
        <position position="249"/>
    </location>
</feature>
<gene>
    <name evidence="1" type="ORF">LCGC14_0999460</name>
</gene>